<organism evidence="3 4">
    <name type="scientific">Puccinia graminis f. sp. tritici</name>
    <dbReference type="NCBI Taxonomy" id="56615"/>
    <lineage>
        <taxon>Eukaryota</taxon>
        <taxon>Fungi</taxon>
        <taxon>Dikarya</taxon>
        <taxon>Basidiomycota</taxon>
        <taxon>Pucciniomycotina</taxon>
        <taxon>Pucciniomycetes</taxon>
        <taxon>Pucciniales</taxon>
        <taxon>Pucciniaceae</taxon>
        <taxon>Puccinia</taxon>
    </lineage>
</organism>
<feature type="region of interest" description="Disordered" evidence="1">
    <location>
        <begin position="212"/>
        <end position="233"/>
    </location>
</feature>
<keyword evidence="2" id="KW-0812">Transmembrane</keyword>
<sequence>MDHSSPLHAGHRQTHHIIRSARHLALRQLVSRPEIQLGPIDTSHTNTNTGATPIPVKPVTNVITAGETHTSPSLAAPAPLPVTPPTNTVSVSPHLVTPTPVVRIANVPQATATSAIPSKTSLPLSPCSAGVPCASMIAKSAAVVSPVPQQTQGTPQFFASMSSSPGAIFVTCLAGIAIIGVMLSILSCALRSWCNRRRRSNIDEDAWRFLENPKDFSDPTHEEEDAHSAKKSYFGTDSQSSLAHLQPTLAKNYVASHPFTSHIQQQTQQATSQYHYTGFPAQSASAVNGFIEEQPMSGYIDDKGVCWVAPPAPVSSQCNGILMTPCGPPQERMESYQGGCTIPELVFRKTSLGGNFCNRATMYASPTQAPVPILTRPASVITRTSTTNSNQHNRLHSLTREASLACSVQSTTVEELRERVTEQRTDLRATLRGAIQKDKKADNDLLESLILLWHDKNTEAQKEPIRLQTPQLPPKDHV</sequence>
<accession>A0A5B0NJ87</accession>
<name>A0A5B0NJ87_PUCGR</name>
<dbReference type="AlphaFoldDB" id="A0A5B0NJ87"/>
<keyword evidence="2" id="KW-1133">Transmembrane helix</keyword>
<feature type="transmembrane region" description="Helical" evidence="2">
    <location>
        <begin position="166"/>
        <end position="190"/>
    </location>
</feature>
<protein>
    <submittedName>
        <fullName evidence="3">Uncharacterized protein</fullName>
    </submittedName>
</protein>
<evidence type="ECO:0000313" key="4">
    <source>
        <dbReference type="Proteomes" id="UP000325313"/>
    </source>
</evidence>
<dbReference type="Proteomes" id="UP000325313">
    <property type="component" value="Unassembled WGS sequence"/>
</dbReference>
<reference evidence="3 4" key="1">
    <citation type="submission" date="2019-05" db="EMBL/GenBank/DDBJ databases">
        <title>Emergence of the Ug99 lineage of the wheat stem rust pathogen through somatic hybridization.</title>
        <authorList>
            <person name="Li F."/>
            <person name="Upadhyaya N.M."/>
            <person name="Sperschneider J."/>
            <person name="Matny O."/>
            <person name="Nguyen-Phuc H."/>
            <person name="Mago R."/>
            <person name="Raley C."/>
            <person name="Miller M.E."/>
            <person name="Silverstein K.A.T."/>
            <person name="Henningsen E."/>
            <person name="Hirsch C.D."/>
            <person name="Visser B."/>
            <person name="Pretorius Z.A."/>
            <person name="Steffenson B.J."/>
            <person name="Schwessinger B."/>
            <person name="Dodds P.N."/>
            <person name="Figueroa M."/>
        </authorList>
    </citation>
    <scope>NUCLEOTIDE SEQUENCE [LARGE SCALE GENOMIC DNA]</scope>
    <source>
        <strain evidence="3 4">Ug99</strain>
    </source>
</reference>
<evidence type="ECO:0000256" key="2">
    <source>
        <dbReference type="SAM" id="Phobius"/>
    </source>
</evidence>
<feature type="compositionally biased region" description="Basic and acidic residues" evidence="1">
    <location>
        <begin position="212"/>
        <end position="228"/>
    </location>
</feature>
<evidence type="ECO:0000313" key="3">
    <source>
        <dbReference type="EMBL" id="KAA1088594.1"/>
    </source>
</evidence>
<dbReference type="EMBL" id="VDEP01000405">
    <property type="protein sequence ID" value="KAA1088594.1"/>
    <property type="molecule type" value="Genomic_DNA"/>
</dbReference>
<proteinExistence type="predicted"/>
<comment type="caution">
    <text evidence="3">The sequence shown here is derived from an EMBL/GenBank/DDBJ whole genome shotgun (WGS) entry which is preliminary data.</text>
</comment>
<keyword evidence="2" id="KW-0472">Membrane</keyword>
<evidence type="ECO:0000256" key="1">
    <source>
        <dbReference type="SAM" id="MobiDB-lite"/>
    </source>
</evidence>
<gene>
    <name evidence="3" type="ORF">PGTUg99_003452</name>
</gene>